<gene>
    <name evidence="2" type="ORF">POSPLADRAFT_1143007</name>
</gene>
<protein>
    <recommendedName>
        <fullName evidence="1">Tf2-1-like SH3-like domain-containing protein</fullName>
    </recommendedName>
</protein>
<accession>A0A1X6N0W9</accession>
<keyword evidence="3" id="KW-1185">Reference proteome</keyword>
<dbReference type="InterPro" id="IPR056924">
    <property type="entry name" value="SH3_Tf2-1"/>
</dbReference>
<dbReference type="Pfam" id="PF24626">
    <property type="entry name" value="SH3_Tf2-1"/>
    <property type="match status" value="1"/>
</dbReference>
<organism evidence="2 3">
    <name type="scientific">Postia placenta MAD-698-R-SB12</name>
    <dbReference type="NCBI Taxonomy" id="670580"/>
    <lineage>
        <taxon>Eukaryota</taxon>
        <taxon>Fungi</taxon>
        <taxon>Dikarya</taxon>
        <taxon>Basidiomycota</taxon>
        <taxon>Agaricomycotina</taxon>
        <taxon>Agaricomycetes</taxon>
        <taxon>Polyporales</taxon>
        <taxon>Adustoporiaceae</taxon>
        <taxon>Rhodonia</taxon>
    </lineage>
</organism>
<dbReference type="EMBL" id="KZ110597">
    <property type="protein sequence ID" value="OSX62106.1"/>
    <property type="molecule type" value="Genomic_DNA"/>
</dbReference>
<reference evidence="2 3" key="1">
    <citation type="submission" date="2017-04" db="EMBL/GenBank/DDBJ databases">
        <title>Genome Sequence of the Model Brown-Rot Fungus Postia placenta SB12.</title>
        <authorList>
            <consortium name="DOE Joint Genome Institute"/>
            <person name="Gaskell J."/>
            <person name="Kersten P."/>
            <person name="Larrondo L.F."/>
            <person name="Canessa P."/>
            <person name="Martinez D."/>
            <person name="Hibbett D."/>
            <person name="Schmoll M."/>
            <person name="Kubicek C.P."/>
            <person name="Martinez A.T."/>
            <person name="Yadav J."/>
            <person name="Master E."/>
            <person name="Magnuson J.K."/>
            <person name="James T."/>
            <person name="Yaver D."/>
            <person name="Berka R."/>
            <person name="Labutti K."/>
            <person name="Lipzen A."/>
            <person name="Aerts A."/>
            <person name="Barry K."/>
            <person name="Henrissat B."/>
            <person name="Blanchette R."/>
            <person name="Grigoriev I."/>
            <person name="Cullen D."/>
        </authorList>
    </citation>
    <scope>NUCLEOTIDE SEQUENCE [LARGE SCALE GENOMIC DNA]</scope>
    <source>
        <strain evidence="2 3">MAD-698-R-SB12</strain>
    </source>
</reference>
<dbReference type="Proteomes" id="UP000194127">
    <property type="component" value="Unassembled WGS sequence"/>
</dbReference>
<dbReference type="STRING" id="670580.A0A1X6N0W9"/>
<proteinExistence type="predicted"/>
<dbReference type="RefSeq" id="XP_024338900.1">
    <property type="nucleotide sequence ID" value="XM_024485505.1"/>
</dbReference>
<dbReference type="OrthoDB" id="3211671at2759"/>
<evidence type="ECO:0000259" key="1">
    <source>
        <dbReference type="Pfam" id="PF24626"/>
    </source>
</evidence>
<feature type="domain" description="Tf2-1-like SH3-like" evidence="1">
    <location>
        <begin position="8"/>
        <end position="53"/>
    </location>
</feature>
<dbReference type="GeneID" id="36330454"/>
<name>A0A1X6N0W9_9APHY</name>
<evidence type="ECO:0000313" key="2">
    <source>
        <dbReference type="EMBL" id="OSX62106.1"/>
    </source>
</evidence>
<dbReference type="AlphaFoldDB" id="A0A1X6N0W9"/>
<sequence length="168" mass="18309">MSLPKGLAHKLIPKYIGPYQILRDFRNSSYTVELPSSLKQRGIHDVFHASLLRVHEPNDDCLFPSWLDNQVAELEDQDGEWAIDRIASHQGTGDEAILEAVWKSGDRTWVPYSSIAHLGAVSAYLEALGVAGIADLPTGKGSASPDPQFFIGSIGLPALGRGYKTAPR</sequence>
<evidence type="ECO:0000313" key="3">
    <source>
        <dbReference type="Proteomes" id="UP000194127"/>
    </source>
</evidence>